<protein>
    <submittedName>
        <fullName evidence="1">Uncharacterized protein</fullName>
    </submittedName>
</protein>
<reference evidence="1 2" key="1">
    <citation type="submission" date="2024-02" db="EMBL/GenBank/DDBJ databases">
        <title>Discinaceae phylogenomics.</title>
        <authorList>
            <person name="Dirks A.C."/>
            <person name="James T.Y."/>
        </authorList>
    </citation>
    <scope>NUCLEOTIDE SEQUENCE [LARGE SCALE GENOMIC DNA]</scope>
    <source>
        <strain evidence="1 2">ACD0624</strain>
    </source>
</reference>
<keyword evidence="2" id="KW-1185">Reference proteome</keyword>
<accession>A0ABR3GV81</accession>
<sequence>MAILKDKPLLVRLKQLRAGESVTYSPRPLESAVNDQQHHTLSSIPAYYPRSPIPTILPAPQTSPAVIQQPRAPVLQPVWEDMDGICATGPAQETKITIPNSVKSANIIRMSRGDMPDVVMIDDD</sequence>
<organism evidence="1 2">
    <name type="scientific">Discina gigas</name>
    <dbReference type="NCBI Taxonomy" id="1032678"/>
    <lineage>
        <taxon>Eukaryota</taxon>
        <taxon>Fungi</taxon>
        <taxon>Dikarya</taxon>
        <taxon>Ascomycota</taxon>
        <taxon>Pezizomycotina</taxon>
        <taxon>Pezizomycetes</taxon>
        <taxon>Pezizales</taxon>
        <taxon>Discinaceae</taxon>
        <taxon>Discina</taxon>
    </lineage>
</organism>
<dbReference type="EMBL" id="JBBBZM010000008">
    <property type="protein sequence ID" value="KAL0639861.1"/>
    <property type="molecule type" value="Genomic_DNA"/>
</dbReference>
<dbReference type="Proteomes" id="UP001447188">
    <property type="component" value="Unassembled WGS sequence"/>
</dbReference>
<evidence type="ECO:0000313" key="2">
    <source>
        <dbReference type="Proteomes" id="UP001447188"/>
    </source>
</evidence>
<name>A0ABR3GV81_9PEZI</name>
<comment type="caution">
    <text evidence="1">The sequence shown here is derived from an EMBL/GenBank/DDBJ whole genome shotgun (WGS) entry which is preliminary data.</text>
</comment>
<evidence type="ECO:0000313" key="1">
    <source>
        <dbReference type="EMBL" id="KAL0639861.1"/>
    </source>
</evidence>
<proteinExistence type="predicted"/>
<gene>
    <name evidence="1" type="ORF">Q9L58_001178</name>
</gene>